<proteinExistence type="predicted"/>
<dbReference type="InterPro" id="IPR000182">
    <property type="entry name" value="GNAT_dom"/>
</dbReference>
<organism evidence="4 5">
    <name type="scientific">Methylobacterium tarhaniae</name>
    <dbReference type="NCBI Taxonomy" id="1187852"/>
    <lineage>
        <taxon>Bacteria</taxon>
        <taxon>Pseudomonadati</taxon>
        <taxon>Pseudomonadota</taxon>
        <taxon>Alphaproteobacteria</taxon>
        <taxon>Hyphomicrobiales</taxon>
        <taxon>Methylobacteriaceae</taxon>
        <taxon>Methylobacterium</taxon>
    </lineage>
</organism>
<keyword evidence="1" id="KW-0808">Transferase</keyword>
<dbReference type="AlphaFoldDB" id="A0A0J6T8H8"/>
<dbReference type="InterPro" id="IPR036388">
    <property type="entry name" value="WH-like_DNA-bd_sf"/>
</dbReference>
<evidence type="ECO:0000259" key="2">
    <source>
        <dbReference type="PROSITE" id="PS50995"/>
    </source>
</evidence>
<feature type="domain" description="HTH marR-type" evidence="2">
    <location>
        <begin position="4"/>
        <end position="143"/>
    </location>
</feature>
<sequence>MTRDDDVDGAMVAAVRAFGRFYTRQIGLLEEGLHRSAFSLTEARVLYELAHRDRLTASVLGQDLGLDAGYLSRLLKRFEDQGLLTRRTAAGDGRRQVLALTPEGQAAFAPLDAASRAEVGALLARLPAADRAALVGAMARVRRLLGDPSEGLAEAGLTLRDLRPGDLGWIAHRQGLLYATEYGFDLRFEALVAEILAGFVRDFDPARAGAWIAAQGGEVMGSVFLAPAEAGAKPAEAGAMPAGAGAERASGTVGKLRLLYVEPAARGQGLGRRLTAACIAGARERGYRQLTLWTNDVLTAARRIYAEAGFRLVESAPHRSFGQDLVGETWVLDL</sequence>
<evidence type="ECO:0000313" key="4">
    <source>
        <dbReference type="EMBL" id="KMO42172.1"/>
    </source>
</evidence>
<name>A0A0J6T8H8_9HYPH</name>
<comment type="caution">
    <text evidence="4">The sequence shown here is derived from an EMBL/GenBank/DDBJ whole genome shotgun (WGS) entry which is preliminary data.</text>
</comment>
<dbReference type="PATRIC" id="fig|1187852.3.peg.6213"/>
<feature type="domain" description="N-acetyltransferase" evidence="3">
    <location>
        <begin position="157"/>
        <end position="334"/>
    </location>
</feature>
<evidence type="ECO:0000256" key="1">
    <source>
        <dbReference type="ARBA" id="ARBA00022679"/>
    </source>
</evidence>
<dbReference type="CDD" id="cd04301">
    <property type="entry name" value="NAT_SF"/>
    <property type="match status" value="1"/>
</dbReference>
<accession>A0A0J6T8H8</accession>
<dbReference type="SUPFAM" id="SSF46785">
    <property type="entry name" value="Winged helix' DNA-binding domain"/>
    <property type="match status" value="1"/>
</dbReference>
<dbReference type="SMART" id="SM00347">
    <property type="entry name" value="HTH_MARR"/>
    <property type="match status" value="1"/>
</dbReference>
<dbReference type="GO" id="GO:0008080">
    <property type="term" value="F:N-acetyltransferase activity"/>
    <property type="evidence" value="ECO:0007669"/>
    <property type="project" value="InterPro"/>
</dbReference>
<dbReference type="PROSITE" id="PS50995">
    <property type="entry name" value="HTH_MARR_2"/>
    <property type="match status" value="1"/>
</dbReference>
<reference evidence="4 5" key="1">
    <citation type="submission" date="2015-03" db="EMBL/GenBank/DDBJ databases">
        <title>Genome sequencing of Methylobacterium tarhaniae DSM 25844.</title>
        <authorList>
            <person name="Chaudhry V."/>
            <person name="Patil P.B."/>
        </authorList>
    </citation>
    <scope>NUCLEOTIDE SEQUENCE [LARGE SCALE GENOMIC DNA]</scope>
    <source>
        <strain evidence="4 5">DSM 25844</strain>
    </source>
</reference>
<dbReference type="Pfam" id="PF12802">
    <property type="entry name" value="MarR_2"/>
    <property type="match status" value="1"/>
</dbReference>
<dbReference type="InterPro" id="IPR016181">
    <property type="entry name" value="Acyl_CoA_acyltransferase"/>
</dbReference>
<gene>
    <name evidence="4" type="ORF">VQ03_11510</name>
</gene>
<evidence type="ECO:0000259" key="3">
    <source>
        <dbReference type="PROSITE" id="PS51186"/>
    </source>
</evidence>
<dbReference type="EMBL" id="LABZ01000072">
    <property type="protein sequence ID" value="KMO42172.1"/>
    <property type="molecule type" value="Genomic_DNA"/>
</dbReference>
<protein>
    <submittedName>
        <fullName evidence="4">MarR family transcriptional regulator</fullName>
    </submittedName>
</protein>
<dbReference type="Gene3D" id="1.10.10.10">
    <property type="entry name" value="Winged helix-like DNA-binding domain superfamily/Winged helix DNA-binding domain"/>
    <property type="match status" value="1"/>
</dbReference>
<dbReference type="InterPro" id="IPR000835">
    <property type="entry name" value="HTH_MarR-typ"/>
</dbReference>
<dbReference type="PANTHER" id="PTHR13947">
    <property type="entry name" value="GNAT FAMILY N-ACETYLTRANSFERASE"/>
    <property type="match status" value="1"/>
</dbReference>
<dbReference type="Pfam" id="PF00583">
    <property type="entry name" value="Acetyltransf_1"/>
    <property type="match status" value="1"/>
</dbReference>
<dbReference type="PANTHER" id="PTHR13947:SF37">
    <property type="entry name" value="LD18367P"/>
    <property type="match status" value="1"/>
</dbReference>
<dbReference type="PROSITE" id="PS51186">
    <property type="entry name" value="GNAT"/>
    <property type="match status" value="1"/>
</dbReference>
<dbReference type="Proteomes" id="UP000036449">
    <property type="component" value="Unassembled WGS sequence"/>
</dbReference>
<keyword evidence="5" id="KW-1185">Reference proteome</keyword>
<dbReference type="Gene3D" id="3.40.630.30">
    <property type="match status" value="1"/>
</dbReference>
<dbReference type="InterPro" id="IPR050769">
    <property type="entry name" value="NAT_camello-type"/>
</dbReference>
<dbReference type="SUPFAM" id="SSF55729">
    <property type="entry name" value="Acyl-CoA N-acyltransferases (Nat)"/>
    <property type="match status" value="1"/>
</dbReference>
<dbReference type="GO" id="GO:0003700">
    <property type="term" value="F:DNA-binding transcription factor activity"/>
    <property type="evidence" value="ECO:0007669"/>
    <property type="project" value="InterPro"/>
</dbReference>
<dbReference type="InterPro" id="IPR036390">
    <property type="entry name" value="WH_DNA-bd_sf"/>
</dbReference>
<dbReference type="OrthoDB" id="273614at2"/>
<dbReference type="RefSeq" id="WP_048451011.1">
    <property type="nucleotide sequence ID" value="NZ_LABZ01000072.1"/>
</dbReference>
<evidence type="ECO:0000313" key="5">
    <source>
        <dbReference type="Proteomes" id="UP000036449"/>
    </source>
</evidence>